<dbReference type="InterPro" id="IPR013901">
    <property type="entry name" value="Anthrone_oxy"/>
</dbReference>
<gene>
    <name evidence="2" type="ORF">PPL_02068</name>
</gene>
<dbReference type="Proteomes" id="UP000001396">
    <property type="component" value="Unassembled WGS sequence"/>
</dbReference>
<dbReference type="AlphaFoldDB" id="D3B197"/>
<evidence type="ECO:0000313" key="2">
    <source>
        <dbReference type="EMBL" id="EFA85071.1"/>
    </source>
</evidence>
<comment type="caution">
    <text evidence="2">The sequence shown here is derived from an EMBL/GenBank/DDBJ whole genome shotgun (WGS) entry which is preliminary data.</text>
</comment>
<keyword evidence="1" id="KW-1133">Transmembrane helix</keyword>
<organism evidence="2 3">
    <name type="scientific">Heterostelium pallidum (strain ATCC 26659 / Pp 5 / PN500)</name>
    <name type="common">Cellular slime mold</name>
    <name type="synonym">Polysphondylium pallidum</name>
    <dbReference type="NCBI Taxonomy" id="670386"/>
    <lineage>
        <taxon>Eukaryota</taxon>
        <taxon>Amoebozoa</taxon>
        <taxon>Evosea</taxon>
        <taxon>Eumycetozoa</taxon>
        <taxon>Dictyostelia</taxon>
        <taxon>Acytosteliales</taxon>
        <taxon>Acytosteliaceae</taxon>
        <taxon>Heterostelium</taxon>
    </lineage>
</organism>
<name>D3B197_HETP5</name>
<keyword evidence="1" id="KW-0472">Membrane</keyword>
<feature type="transmembrane region" description="Helical" evidence="1">
    <location>
        <begin position="58"/>
        <end position="77"/>
    </location>
</feature>
<feature type="transmembrane region" description="Helical" evidence="1">
    <location>
        <begin position="7"/>
        <end position="28"/>
    </location>
</feature>
<proteinExistence type="predicted"/>
<sequence>MKEDSIVIAKVLTAGSIASFTVICWKIYFLDVPKFFEDLKESSAKSLKSFSEMFKVNSVVQTALSAIGTMSSLYLNYKTKDKRWLIVTSLISLPTTFTIAWLRPQVNLKLLALKENSDKGEVADTEQVETLLTKWKYAHLSRAVVSTVALAIFYSLKPFKHCL</sequence>
<feature type="transmembrane region" description="Helical" evidence="1">
    <location>
        <begin position="84"/>
        <end position="102"/>
    </location>
</feature>
<dbReference type="Pfam" id="PF08592">
    <property type="entry name" value="Anthrone_oxy"/>
    <property type="match status" value="1"/>
</dbReference>
<evidence type="ECO:0000256" key="1">
    <source>
        <dbReference type="SAM" id="Phobius"/>
    </source>
</evidence>
<evidence type="ECO:0008006" key="4">
    <source>
        <dbReference type="Google" id="ProtNLM"/>
    </source>
</evidence>
<dbReference type="RefSeq" id="XP_020437181.1">
    <property type="nucleotide sequence ID" value="XM_020573064.1"/>
</dbReference>
<protein>
    <recommendedName>
        <fullName evidence="4">DUF1772 domain-containing protein</fullName>
    </recommendedName>
</protein>
<accession>D3B197</accession>
<dbReference type="GeneID" id="31357594"/>
<reference evidence="2 3" key="1">
    <citation type="journal article" date="2011" name="Genome Res.">
        <title>Phylogeny-wide analysis of social amoeba genomes highlights ancient origins for complex intercellular communication.</title>
        <authorList>
            <person name="Heidel A.J."/>
            <person name="Lawal H.M."/>
            <person name="Felder M."/>
            <person name="Schilde C."/>
            <person name="Helps N.R."/>
            <person name="Tunggal B."/>
            <person name="Rivero F."/>
            <person name="John U."/>
            <person name="Schleicher M."/>
            <person name="Eichinger L."/>
            <person name="Platzer M."/>
            <person name="Noegel A.A."/>
            <person name="Schaap P."/>
            <person name="Gloeckner G."/>
        </authorList>
    </citation>
    <scope>NUCLEOTIDE SEQUENCE [LARGE SCALE GENOMIC DNA]</scope>
    <source>
        <strain evidence="3">ATCC 26659 / Pp 5 / PN500</strain>
    </source>
</reference>
<dbReference type="InParanoid" id="D3B197"/>
<dbReference type="EMBL" id="ADBJ01000008">
    <property type="protein sequence ID" value="EFA85071.1"/>
    <property type="molecule type" value="Genomic_DNA"/>
</dbReference>
<evidence type="ECO:0000313" key="3">
    <source>
        <dbReference type="Proteomes" id="UP000001396"/>
    </source>
</evidence>
<keyword evidence="3" id="KW-1185">Reference proteome</keyword>
<keyword evidence="1" id="KW-0812">Transmembrane</keyword>